<dbReference type="InterPro" id="IPR051454">
    <property type="entry name" value="RNA/ubiquinone_mod_enzymes"/>
</dbReference>
<evidence type="ECO:0000313" key="2">
    <source>
        <dbReference type="EMBL" id="BAR99670.1"/>
    </source>
</evidence>
<feature type="binding site" evidence="1">
    <location>
        <position position="183"/>
    </location>
    <ligand>
        <name>[4Fe-4S] cluster</name>
        <dbReference type="ChEBI" id="CHEBI:49883"/>
    </ligand>
</feature>
<comment type="pathway">
    <text evidence="1">Cofactor biosynthesis; ubiquinone biosynthesis.</text>
</comment>
<dbReference type="GO" id="GO:0008233">
    <property type="term" value="F:peptidase activity"/>
    <property type="evidence" value="ECO:0007669"/>
    <property type="project" value="UniProtKB-KW"/>
</dbReference>
<dbReference type="GO" id="GO:0046872">
    <property type="term" value="F:metal ion binding"/>
    <property type="evidence" value="ECO:0007669"/>
    <property type="project" value="UniProtKB-KW"/>
</dbReference>
<dbReference type="RefSeq" id="WP_055038005.1">
    <property type="nucleotide sequence ID" value="NZ_AP014854.2"/>
</dbReference>
<dbReference type="GO" id="GO:0006744">
    <property type="term" value="P:ubiquinone biosynthetic process"/>
    <property type="evidence" value="ECO:0007669"/>
    <property type="project" value="UniProtKB-UniRule"/>
</dbReference>
<dbReference type="PANTHER" id="PTHR30217:SF3">
    <property type="entry name" value="UBIQUINONE BIOSYNTHESIS PROTEIN UBIU"/>
    <property type="match status" value="1"/>
</dbReference>
<gene>
    <name evidence="3" type="primary">yhbU_1</name>
    <name evidence="1" type="synonym">ubiU</name>
    <name evidence="2" type="ORF">BV133_2077</name>
    <name evidence="3" type="ORF">BVIRIDIS_20690</name>
</gene>
<comment type="subunit">
    <text evidence="1">Forms a heterodimer with UbiV.</text>
</comment>
<accession>A0A0H5BBU8</accession>
<dbReference type="EMBL" id="LN907867">
    <property type="protein sequence ID" value="CUU43052.1"/>
    <property type="molecule type" value="Genomic_DNA"/>
</dbReference>
<reference evidence="3" key="2">
    <citation type="submission" date="2015-11" db="EMBL/GenBank/DDBJ databases">
        <authorList>
            <person name="Zhang Y."/>
            <person name="Guo Z."/>
        </authorList>
    </citation>
    <scope>NUCLEOTIDE SEQUENCE</scope>
    <source>
        <strain evidence="3">1</strain>
    </source>
</reference>
<comment type="function">
    <text evidence="1">Required for O(2)-independent ubiquinone (coenzyme Q) biosynthesis. Together with UbiV, is essential for the C6-hydroxylation reaction in the oxygen-independent ubiquinone biosynthesis pathway.</text>
</comment>
<dbReference type="PANTHER" id="PTHR30217">
    <property type="entry name" value="PEPTIDASE U32 FAMILY"/>
    <property type="match status" value="1"/>
</dbReference>
<keyword evidence="3" id="KW-0378">Hydrolase</keyword>
<feature type="binding site" evidence="1">
    <location>
        <position position="176"/>
    </location>
    <ligand>
        <name>[4Fe-4S] cluster</name>
        <dbReference type="ChEBI" id="CHEBI:49883"/>
    </ligand>
</feature>
<dbReference type="GO" id="GO:0006508">
    <property type="term" value="P:proteolysis"/>
    <property type="evidence" value="ECO:0007669"/>
    <property type="project" value="UniProtKB-KW"/>
</dbReference>
<dbReference type="OrthoDB" id="9758184at2"/>
<keyword evidence="1" id="KW-0831">Ubiquinone biosynthesis</keyword>
<dbReference type="InterPro" id="IPR001539">
    <property type="entry name" value="Peptidase_U32"/>
</dbReference>
<dbReference type="EMBL" id="AP014854">
    <property type="protein sequence ID" value="BAR99670.1"/>
    <property type="molecule type" value="Genomic_DNA"/>
</dbReference>
<evidence type="ECO:0000313" key="3">
    <source>
        <dbReference type="EMBL" id="CUU43052.1"/>
    </source>
</evidence>
<dbReference type="InterPro" id="IPR043692">
    <property type="entry name" value="UbiU"/>
</dbReference>
<dbReference type="AlphaFoldDB" id="A0A0H5BBU8"/>
<evidence type="ECO:0000313" key="4">
    <source>
        <dbReference type="Proteomes" id="UP000065734"/>
    </source>
</evidence>
<evidence type="ECO:0000256" key="1">
    <source>
        <dbReference type="HAMAP-Rule" id="MF_02232"/>
    </source>
</evidence>
<dbReference type="PATRIC" id="fig|1079.6.peg.2749"/>
<reference evidence="2" key="1">
    <citation type="journal article" date="2015" name="Genome Announc.">
        <title>Complete Genome Sequence of the Bacteriochlorophyll b-Producing Photosynthetic Bacterium Blastochloris viridis.</title>
        <authorList>
            <person name="Tsukatani Y."/>
            <person name="Hirose Y."/>
            <person name="Harada J."/>
            <person name="Misawa N."/>
            <person name="Mori K."/>
            <person name="Inoue K."/>
            <person name="Tamiaki H."/>
        </authorList>
    </citation>
    <scope>NUCLEOTIDE SEQUENCE [LARGE SCALE GENOMIC DNA]</scope>
    <source>
        <strain evidence="2">DSM 133</strain>
    </source>
</reference>
<organism evidence="3 4">
    <name type="scientific">Blastochloris viridis</name>
    <name type="common">Rhodopseudomonas viridis</name>
    <dbReference type="NCBI Taxonomy" id="1079"/>
    <lineage>
        <taxon>Bacteria</taxon>
        <taxon>Pseudomonadati</taxon>
        <taxon>Pseudomonadota</taxon>
        <taxon>Alphaproteobacteria</taxon>
        <taxon>Hyphomicrobiales</taxon>
        <taxon>Blastochloridaceae</taxon>
        <taxon>Blastochloris</taxon>
    </lineage>
</organism>
<dbReference type="UniPathway" id="UPA00232"/>
<keyword evidence="4" id="KW-1185">Reference proteome</keyword>
<dbReference type="Pfam" id="PF01136">
    <property type="entry name" value="Peptidase_U32"/>
    <property type="match status" value="1"/>
</dbReference>
<comment type="similarity">
    <text evidence="1">Belongs to the peptidase U32 family. UbiU subfamily.</text>
</comment>
<comment type="cofactor">
    <cofactor evidence="1">
        <name>[4Fe-4S] cluster</name>
        <dbReference type="ChEBI" id="CHEBI:49883"/>
    </cofactor>
</comment>
<protein>
    <recommendedName>
        <fullName evidence="1">Ubiquinone biosynthesis protein UbiU</fullName>
    </recommendedName>
</protein>
<feature type="binding site" evidence="1">
    <location>
        <position position="200"/>
    </location>
    <ligand>
        <name>[4Fe-4S] cluster</name>
        <dbReference type="ChEBI" id="CHEBI:49883"/>
    </ligand>
</feature>
<name>A0A0H5BBU8_BLAVI</name>
<dbReference type="STRING" id="1079.BVIR_2625"/>
<keyword evidence="1" id="KW-0479">Metal-binding</keyword>
<dbReference type="KEGG" id="bvr:BVIR_2625"/>
<reference evidence="4" key="3">
    <citation type="journal article" date="2016" name="Genome Announc.">
        <title>Revised genome sequence of the purple photosynthetic bacterium Blastochloris viridis.</title>
        <authorList>
            <person name="Liu L.N."/>
            <person name="Faulkner M."/>
            <person name="Liu X."/>
            <person name="Huang F."/>
            <person name="Darby A.C."/>
            <person name="Hall N."/>
        </authorList>
    </citation>
    <scope>NUCLEOTIDE SEQUENCE [LARGE SCALE GENOMIC DNA]</scope>
    <source>
        <strain evidence="4">ATCC 19567 / DSM 133 / F</strain>
    </source>
</reference>
<sequence length="332" mass="34958">MRPAKGSLELVCPAGTPAALDAAVAAGADTVYCGFNDETNARNFPGLNFSRVELGESIARAHARGCNVLVAINTFPRAGNVGLWHSAIADAEAAGADAVILADIGLLAHAREKHPDLRLHLSVQAAAANPDAIQFYVKQFDVERVVLPRVVTVEEIAAIHREIACETEVFVFGGLCVMAEGRCLLSSYATGKSPNMHGACSPAGAISYTEEGPNFVSRLGDFTINRVKKGEPAAYPTLCKGRFMIDGKASHVFEDPASLDASQLLPGLKAAGVKALKIEGRQRSRAYADAVVKAFRAAVDSLDRGLEIRAGALAALTEGGATTGGAYRKTWR</sequence>
<dbReference type="HAMAP" id="MF_02232">
    <property type="entry name" value="UbiU"/>
    <property type="match status" value="1"/>
</dbReference>
<feature type="binding site" evidence="1">
    <location>
        <position position="239"/>
    </location>
    <ligand>
        <name>[4Fe-4S] cluster</name>
        <dbReference type="ChEBI" id="CHEBI:49883"/>
    </ligand>
</feature>
<dbReference type="GO" id="GO:0051539">
    <property type="term" value="F:4 iron, 4 sulfur cluster binding"/>
    <property type="evidence" value="ECO:0007669"/>
    <property type="project" value="UniProtKB-UniRule"/>
</dbReference>
<keyword evidence="1" id="KW-0408">Iron</keyword>
<dbReference type="Proteomes" id="UP000065734">
    <property type="component" value="Chromosome I"/>
</dbReference>
<keyword evidence="1" id="KW-0411">Iron-sulfur</keyword>
<keyword evidence="3" id="KW-0645">Protease</keyword>
<proteinExistence type="inferred from homology"/>
<keyword evidence="1" id="KW-0004">4Fe-4S</keyword>